<dbReference type="Pfam" id="PF00589">
    <property type="entry name" value="Phage_integrase"/>
    <property type="match status" value="1"/>
</dbReference>
<keyword evidence="7" id="KW-0229">DNA integration</keyword>
<dbReference type="InterPro" id="IPR004107">
    <property type="entry name" value="Integrase_SAM-like_N"/>
</dbReference>
<keyword evidence="5" id="KW-0132">Cell division</keyword>
<protein>
    <submittedName>
        <fullName evidence="14">Site-specific recombinase XerD</fullName>
    </submittedName>
</protein>
<evidence type="ECO:0000256" key="3">
    <source>
        <dbReference type="ARBA" id="ARBA00008857"/>
    </source>
</evidence>
<dbReference type="InterPro" id="IPR010998">
    <property type="entry name" value="Integrase_recombinase_N"/>
</dbReference>
<dbReference type="AlphaFoldDB" id="A0A174KY08"/>
<dbReference type="Gene3D" id="1.10.150.130">
    <property type="match status" value="1"/>
</dbReference>
<name>A0A174KY08_9FIRM</name>
<evidence type="ECO:0000256" key="4">
    <source>
        <dbReference type="ARBA" id="ARBA00022490"/>
    </source>
</evidence>
<dbReference type="GO" id="GO:0051301">
    <property type="term" value="P:cell division"/>
    <property type="evidence" value="ECO:0007669"/>
    <property type="project" value="UniProtKB-KW"/>
</dbReference>
<comment type="function">
    <text evidence="1">Site-specific tyrosine recombinase, which acts by catalyzing the cutting and rejoining of the recombining DNA molecules.</text>
</comment>
<keyword evidence="6" id="KW-0159">Chromosome partition</keyword>
<feature type="domain" description="Core-binding (CB)" evidence="13">
    <location>
        <begin position="63"/>
        <end position="145"/>
    </location>
</feature>
<evidence type="ECO:0000313" key="15">
    <source>
        <dbReference type="Proteomes" id="UP000095651"/>
    </source>
</evidence>
<evidence type="ECO:0000256" key="9">
    <source>
        <dbReference type="ARBA" id="ARBA00023172"/>
    </source>
</evidence>
<dbReference type="GO" id="GO:0006310">
    <property type="term" value="P:DNA recombination"/>
    <property type="evidence" value="ECO:0007669"/>
    <property type="project" value="UniProtKB-KW"/>
</dbReference>
<keyword evidence="8 11" id="KW-0238">DNA-binding</keyword>
<dbReference type="EMBL" id="CYZE01000019">
    <property type="protein sequence ID" value="CUP14159.1"/>
    <property type="molecule type" value="Genomic_DNA"/>
</dbReference>
<dbReference type="GO" id="GO:0015074">
    <property type="term" value="P:DNA integration"/>
    <property type="evidence" value="ECO:0007669"/>
    <property type="project" value="UniProtKB-KW"/>
</dbReference>
<dbReference type="PROSITE" id="PS51898">
    <property type="entry name" value="TYR_RECOMBINASE"/>
    <property type="match status" value="1"/>
</dbReference>
<dbReference type="InterPro" id="IPR002104">
    <property type="entry name" value="Integrase_catalytic"/>
</dbReference>
<dbReference type="Gene3D" id="1.10.443.10">
    <property type="entry name" value="Intergrase catalytic core"/>
    <property type="match status" value="1"/>
</dbReference>
<gene>
    <name evidence="14" type="primary">xerC_2</name>
    <name evidence="14" type="ORF">ERS852407_05091</name>
</gene>
<accession>A0A174KY08</accession>
<evidence type="ECO:0000256" key="7">
    <source>
        <dbReference type="ARBA" id="ARBA00022908"/>
    </source>
</evidence>
<dbReference type="SUPFAM" id="SSF56349">
    <property type="entry name" value="DNA breaking-rejoining enzymes"/>
    <property type="match status" value="1"/>
</dbReference>
<keyword evidence="4" id="KW-0963">Cytoplasm</keyword>
<comment type="subcellular location">
    <subcellularLocation>
        <location evidence="2">Cytoplasm</location>
    </subcellularLocation>
</comment>
<evidence type="ECO:0000256" key="10">
    <source>
        <dbReference type="ARBA" id="ARBA00023306"/>
    </source>
</evidence>
<organism evidence="14 15">
    <name type="scientific">Hungatella hathewayi</name>
    <dbReference type="NCBI Taxonomy" id="154046"/>
    <lineage>
        <taxon>Bacteria</taxon>
        <taxon>Bacillati</taxon>
        <taxon>Bacillota</taxon>
        <taxon>Clostridia</taxon>
        <taxon>Lachnospirales</taxon>
        <taxon>Lachnospiraceae</taxon>
        <taxon>Hungatella</taxon>
    </lineage>
</organism>
<dbReference type="PANTHER" id="PTHR30349">
    <property type="entry name" value="PHAGE INTEGRASE-RELATED"/>
    <property type="match status" value="1"/>
</dbReference>
<evidence type="ECO:0000256" key="5">
    <source>
        <dbReference type="ARBA" id="ARBA00022618"/>
    </source>
</evidence>
<proteinExistence type="inferred from homology"/>
<comment type="similarity">
    <text evidence="3">Belongs to the 'phage' integrase family.</text>
</comment>
<evidence type="ECO:0000313" key="14">
    <source>
        <dbReference type="EMBL" id="CUP14159.1"/>
    </source>
</evidence>
<evidence type="ECO:0000256" key="2">
    <source>
        <dbReference type="ARBA" id="ARBA00004496"/>
    </source>
</evidence>
<dbReference type="Pfam" id="PF13495">
    <property type="entry name" value="Phage_int_SAM_4"/>
    <property type="match status" value="1"/>
</dbReference>
<dbReference type="GO" id="GO:0003677">
    <property type="term" value="F:DNA binding"/>
    <property type="evidence" value="ECO:0007669"/>
    <property type="project" value="UniProtKB-UniRule"/>
</dbReference>
<evidence type="ECO:0000259" key="13">
    <source>
        <dbReference type="PROSITE" id="PS51900"/>
    </source>
</evidence>
<dbReference type="GO" id="GO:0005737">
    <property type="term" value="C:cytoplasm"/>
    <property type="evidence" value="ECO:0007669"/>
    <property type="project" value="UniProtKB-SubCell"/>
</dbReference>
<sequence>MQTAINTDNFVMTVMETLMNSMDMWAEQERLNQVKAALYMNLMDKTILADDYAGRQLPTEYIDDTPRVVEMWLRCMQLEKRTAGTIENYRGELRNFFEWCRKHYADITTNDVRAYLSWRQIVKHNSDTTINNKYHALQSFYRWIMSEDLIEDGGSLARKPKKNPMDKINKVKTEKKMRTVLTDEQAEIIRCDCQTVRDRAVVEVLIATGMRVSELVGLDLNDIDIRAGKCIIYGKGRKERPAFFTPRALVHLEEYLTERRQITDCDPALFLNFRRKGGIYTRLSDDSIRHMLNAIVESDKRLTGLNLHPHMFRAYLATYMSRHGASIKDIQRILGHSNINTTSECYIIDDDESMKQVHELFAA</sequence>
<dbReference type="PROSITE" id="PS51900">
    <property type="entry name" value="CB"/>
    <property type="match status" value="1"/>
</dbReference>
<evidence type="ECO:0000259" key="12">
    <source>
        <dbReference type="PROSITE" id="PS51898"/>
    </source>
</evidence>
<reference evidence="14 15" key="1">
    <citation type="submission" date="2015-09" db="EMBL/GenBank/DDBJ databases">
        <authorList>
            <consortium name="Pathogen Informatics"/>
        </authorList>
    </citation>
    <scope>NUCLEOTIDE SEQUENCE [LARGE SCALE GENOMIC DNA]</scope>
    <source>
        <strain evidence="14 15">2789STDY5608850</strain>
    </source>
</reference>
<dbReference type="InterPro" id="IPR013762">
    <property type="entry name" value="Integrase-like_cat_sf"/>
</dbReference>
<evidence type="ECO:0000256" key="11">
    <source>
        <dbReference type="PROSITE-ProRule" id="PRU01248"/>
    </source>
</evidence>
<dbReference type="InterPro" id="IPR044068">
    <property type="entry name" value="CB"/>
</dbReference>
<dbReference type="GO" id="GO:0007059">
    <property type="term" value="P:chromosome segregation"/>
    <property type="evidence" value="ECO:0007669"/>
    <property type="project" value="UniProtKB-KW"/>
</dbReference>
<evidence type="ECO:0000256" key="1">
    <source>
        <dbReference type="ARBA" id="ARBA00003283"/>
    </source>
</evidence>
<evidence type="ECO:0000256" key="6">
    <source>
        <dbReference type="ARBA" id="ARBA00022829"/>
    </source>
</evidence>
<dbReference type="RefSeq" id="WP_055659431.1">
    <property type="nucleotide sequence ID" value="NZ_CABIXC010000019.1"/>
</dbReference>
<keyword evidence="10" id="KW-0131">Cell cycle</keyword>
<dbReference type="InterPro" id="IPR011010">
    <property type="entry name" value="DNA_brk_join_enz"/>
</dbReference>
<dbReference type="Proteomes" id="UP000095651">
    <property type="component" value="Unassembled WGS sequence"/>
</dbReference>
<dbReference type="InterPro" id="IPR050090">
    <property type="entry name" value="Tyrosine_recombinase_XerCD"/>
</dbReference>
<feature type="domain" description="Tyr recombinase" evidence="12">
    <location>
        <begin position="176"/>
        <end position="359"/>
    </location>
</feature>
<keyword evidence="9" id="KW-0233">DNA recombination</keyword>
<dbReference type="PANTHER" id="PTHR30349:SF77">
    <property type="entry name" value="TYROSINE RECOMBINASE XERC"/>
    <property type="match status" value="1"/>
</dbReference>
<evidence type="ECO:0000256" key="8">
    <source>
        <dbReference type="ARBA" id="ARBA00023125"/>
    </source>
</evidence>